<dbReference type="InterPro" id="IPR011051">
    <property type="entry name" value="RmlC_Cupin_sf"/>
</dbReference>
<dbReference type="InterPro" id="IPR009057">
    <property type="entry name" value="Homeodomain-like_sf"/>
</dbReference>
<dbReference type="STRING" id="260086.SAMN05216207_101573"/>
<evidence type="ECO:0000256" key="1">
    <source>
        <dbReference type="ARBA" id="ARBA00023015"/>
    </source>
</evidence>
<dbReference type="GO" id="GO:0043565">
    <property type="term" value="F:sequence-specific DNA binding"/>
    <property type="evidence" value="ECO:0007669"/>
    <property type="project" value="InterPro"/>
</dbReference>
<keyword evidence="2" id="KW-0238">DNA-binding</keyword>
<dbReference type="PANTHER" id="PTHR46796:SF12">
    <property type="entry name" value="HTH-TYPE DNA-BINDING TRANSCRIPTIONAL ACTIVATOR EUTR"/>
    <property type="match status" value="1"/>
</dbReference>
<protein>
    <submittedName>
        <fullName evidence="5">Transcriptional regulator, AraC family</fullName>
    </submittedName>
</protein>
<dbReference type="InterPro" id="IPR018060">
    <property type="entry name" value="HTH_AraC"/>
</dbReference>
<proteinExistence type="predicted"/>
<evidence type="ECO:0000256" key="3">
    <source>
        <dbReference type="ARBA" id="ARBA00023163"/>
    </source>
</evidence>
<dbReference type="Pfam" id="PF14525">
    <property type="entry name" value="AraC_binding_2"/>
    <property type="match status" value="1"/>
</dbReference>
<dbReference type="InterPro" id="IPR050204">
    <property type="entry name" value="AraC_XylS_family_regulators"/>
</dbReference>
<evidence type="ECO:0000313" key="5">
    <source>
        <dbReference type="EMBL" id="SFN49538.1"/>
    </source>
</evidence>
<reference evidence="5 6" key="1">
    <citation type="submission" date="2016-10" db="EMBL/GenBank/DDBJ databases">
        <authorList>
            <person name="de Groot N.N."/>
        </authorList>
    </citation>
    <scope>NUCLEOTIDE SEQUENCE [LARGE SCALE GENOMIC DNA]</scope>
    <source>
        <strain evidence="5 6">CGMCC 4.1877</strain>
    </source>
</reference>
<evidence type="ECO:0000313" key="6">
    <source>
        <dbReference type="Proteomes" id="UP000199614"/>
    </source>
</evidence>
<dbReference type="SUPFAM" id="SSF51182">
    <property type="entry name" value="RmlC-like cupins"/>
    <property type="match status" value="1"/>
</dbReference>
<keyword evidence="6" id="KW-1185">Reference proteome</keyword>
<dbReference type="PANTHER" id="PTHR46796">
    <property type="entry name" value="HTH-TYPE TRANSCRIPTIONAL ACTIVATOR RHAS-RELATED"/>
    <property type="match status" value="1"/>
</dbReference>
<dbReference type="InterPro" id="IPR035418">
    <property type="entry name" value="AraC-bd_2"/>
</dbReference>
<sequence>MRTAARPELAGHVLTRDADLGRFRTHLNALFYPATVRSLSRDATGRGELRGARTENVTVGIMRFGQDTSVDPGRHAGHYHVNVVLHGTVVAAAGDRQCVGTAGTAAVFSPGLTHRLVHCARGAEQIGVKIGRDLVDDELEALLGRPAEHPLQFEVAFPLTDPAGRSWHNTLRLLIGELDDDGLIGTPVMRRRYEQLLAGGLLLGQRHNHTAALRGDQGGEPAPRPAAVRAVIDLVQARPEEPYTLGDLARAGGVSARRLQEGFRRHVGVPPMAYLAGVRLDRVRRDLRAGIAPVTAVAHHWGFTHLGRFSTAYRERFGERPSQTAAGACTRR</sequence>
<dbReference type="SMART" id="SM00342">
    <property type="entry name" value="HTH_ARAC"/>
    <property type="match status" value="1"/>
</dbReference>
<dbReference type="PROSITE" id="PS01124">
    <property type="entry name" value="HTH_ARAC_FAMILY_2"/>
    <property type="match status" value="1"/>
</dbReference>
<dbReference type="SUPFAM" id="SSF46689">
    <property type="entry name" value="Homeodomain-like"/>
    <property type="match status" value="2"/>
</dbReference>
<feature type="domain" description="HTH araC/xylS-type" evidence="4">
    <location>
        <begin position="229"/>
        <end position="327"/>
    </location>
</feature>
<dbReference type="Pfam" id="PF12833">
    <property type="entry name" value="HTH_18"/>
    <property type="match status" value="1"/>
</dbReference>
<name>A0A1I4ZH63_PSUAM</name>
<dbReference type="Proteomes" id="UP000199614">
    <property type="component" value="Unassembled WGS sequence"/>
</dbReference>
<accession>A0A1I4ZH63</accession>
<keyword evidence="1" id="KW-0805">Transcription regulation</keyword>
<dbReference type="RefSeq" id="WP_177238511.1">
    <property type="nucleotide sequence ID" value="NZ_FOUY01000015.1"/>
</dbReference>
<dbReference type="Gene3D" id="2.60.120.10">
    <property type="entry name" value="Jelly Rolls"/>
    <property type="match status" value="1"/>
</dbReference>
<dbReference type="EMBL" id="FOUY01000015">
    <property type="protein sequence ID" value="SFN49538.1"/>
    <property type="molecule type" value="Genomic_DNA"/>
</dbReference>
<evidence type="ECO:0000259" key="4">
    <source>
        <dbReference type="PROSITE" id="PS01124"/>
    </source>
</evidence>
<gene>
    <name evidence="5" type="ORF">SAMN05216207_101573</name>
</gene>
<evidence type="ECO:0000256" key="2">
    <source>
        <dbReference type="ARBA" id="ARBA00023125"/>
    </source>
</evidence>
<organism evidence="5 6">
    <name type="scientific">Pseudonocardia ammonioxydans</name>
    <dbReference type="NCBI Taxonomy" id="260086"/>
    <lineage>
        <taxon>Bacteria</taxon>
        <taxon>Bacillati</taxon>
        <taxon>Actinomycetota</taxon>
        <taxon>Actinomycetes</taxon>
        <taxon>Pseudonocardiales</taxon>
        <taxon>Pseudonocardiaceae</taxon>
        <taxon>Pseudonocardia</taxon>
    </lineage>
</organism>
<dbReference type="Gene3D" id="1.10.10.60">
    <property type="entry name" value="Homeodomain-like"/>
    <property type="match status" value="1"/>
</dbReference>
<dbReference type="InterPro" id="IPR014710">
    <property type="entry name" value="RmlC-like_jellyroll"/>
</dbReference>
<dbReference type="GO" id="GO:0003700">
    <property type="term" value="F:DNA-binding transcription factor activity"/>
    <property type="evidence" value="ECO:0007669"/>
    <property type="project" value="InterPro"/>
</dbReference>
<keyword evidence="3" id="KW-0804">Transcription</keyword>
<dbReference type="AlphaFoldDB" id="A0A1I4ZH63"/>